<dbReference type="InterPro" id="IPR014284">
    <property type="entry name" value="RNA_pol_sigma-70_dom"/>
</dbReference>
<dbReference type="GO" id="GO:0006352">
    <property type="term" value="P:DNA-templated transcription initiation"/>
    <property type="evidence" value="ECO:0007669"/>
    <property type="project" value="InterPro"/>
</dbReference>
<dbReference type="Gene3D" id="1.10.1740.10">
    <property type="match status" value="1"/>
</dbReference>
<sequence>MPTINEEVVQEYIAGCRKHNQESQYALFKHFHSYAMGICRRYAHNSDEASDILSESFLKIFSHIDRFDESKPFKSWMGKIITNTAIDYYRASLKFVQQDDVAAYENLGSEASVYGKLAYDELLVMIQSLSPAYQTVFNLYAIDGYSHNEIAEMLGITVNTSKSNLHKARRRLQELLDQRTRTAVDNWEDNKD</sequence>
<dbReference type="EMBL" id="FOQO01000002">
    <property type="protein sequence ID" value="SFI06725.1"/>
    <property type="molecule type" value="Genomic_DNA"/>
</dbReference>
<evidence type="ECO:0000313" key="8">
    <source>
        <dbReference type="Proteomes" id="UP000198670"/>
    </source>
</evidence>
<dbReference type="Pfam" id="PF08281">
    <property type="entry name" value="Sigma70_r4_2"/>
    <property type="match status" value="1"/>
</dbReference>
<keyword evidence="3" id="KW-0731">Sigma factor</keyword>
<dbReference type="InterPro" id="IPR007627">
    <property type="entry name" value="RNA_pol_sigma70_r2"/>
</dbReference>
<dbReference type="SUPFAM" id="SSF88946">
    <property type="entry name" value="Sigma2 domain of RNA polymerase sigma factors"/>
    <property type="match status" value="1"/>
</dbReference>
<dbReference type="PANTHER" id="PTHR43133">
    <property type="entry name" value="RNA POLYMERASE ECF-TYPE SIGMA FACTO"/>
    <property type="match status" value="1"/>
</dbReference>
<comment type="similarity">
    <text evidence="1">Belongs to the sigma-70 factor family. ECF subfamily.</text>
</comment>
<protein>
    <submittedName>
        <fullName evidence="7">RNA polymerase sigma-70 factor, ECF subfamily</fullName>
    </submittedName>
</protein>
<dbReference type="RefSeq" id="WP_218146463.1">
    <property type="nucleotide sequence ID" value="NZ_FOQO01000002.1"/>
</dbReference>
<dbReference type="NCBIfam" id="TIGR02937">
    <property type="entry name" value="sigma70-ECF"/>
    <property type="match status" value="1"/>
</dbReference>
<dbReference type="Gene3D" id="1.10.10.10">
    <property type="entry name" value="Winged helix-like DNA-binding domain superfamily/Winged helix DNA-binding domain"/>
    <property type="match status" value="1"/>
</dbReference>
<name>A0A1I3F654_9SPHI</name>
<dbReference type="InterPro" id="IPR013249">
    <property type="entry name" value="RNA_pol_sigma70_r4_t2"/>
</dbReference>
<evidence type="ECO:0000313" key="7">
    <source>
        <dbReference type="EMBL" id="SFI06725.1"/>
    </source>
</evidence>
<evidence type="ECO:0000259" key="5">
    <source>
        <dbReference type="Pfam" id="PF04542"/>
    </source>
</evidence>
<evidence type="ECO:0000256" key="4">
    <source>
        <dbReference type="ARBA" id="ARBA00023163"/>
    </source>
</evidence>
<dbReference type="AlphaFoldDB" id="A0A1I3F654"/>
<dbReference type="GO" id="GO:0003677">
    <property type="term" value="F:DNA binding"/>
    <property type="evidence" value="ECO:0007669"/>
    <property type="project" value="InterPro"/>
</dbReference>
<feature type="domain" description="RNA polymerase sigma-70 region 2" evidence="5">
    <location>
        <begin position="27"/>
        <end position="91"/>
    </location>
</feature>
<gene>
    <name evidence="7" type="ORF">SAMN05444682_102185</name>
</gene>
<evidence type="ECO:0000256" key="1">
    <source>
        <dbReference type="ARBA" id="ARBA00010641"/>
    </source>
</evidence>
<dbReference type="SUPFAM" id="SSF88659">
    <property type="entry name" value="Sigma3 and sigma4 domains of RNA polymerase sigma factors"/>
    <property type="match status" value="1"/>
</dbReference>
<organism evidence="7 8">
    <name type="scientific">Parapedobacter indicus</name>
    <dbReference type="NCBI Taxonomy" id="1477437"/>
    <lineage>
        <taxon>Bacteria</taxon>
        <taxon>Pseudomonadati</taxon>
        <taxon>Bacteroidota</taxon>
        <taxon>Sphingobacteriia</taxon>
        <taxon>Sphingobacteriales</taxon>
        <taxon>Sphingobacteriaceae</taxon>
        <taxon>Parapedobacter</taxon>
    </lineage>
</organism>
<keyword evidence="8" id="KW-1185">Reference proteome</keyword>
<dbReference type="InterPro" id="IPR039425">
    <property type="entry name" value="RNA_pol_sigma-70-like"/>
</dbReference>
<dbReference type="Pfam" id="PF04542">
    <property type="entry name" value="Sigma70_r2"/>
    <property type="match status" value="1"/>
</dbReference>
<dbReference type="CDD" id="cd06171">
    <property type="entry name" value="Sigma70_r4"/>
    <property type="match status" value="1"/>
</dbReference>
<accession>A0A1I3F654</accession>
<dbReference type="Proteomes" id="UP000198670">
    <property type="component" value="Unassembled WGS sequence"/>
</dbReference>
<evidence type="ECO:0000256" key="2">
    <source>
        <dbReference type="ARBA" id="ARBA00023015"/>
    </source>
</evidence>
<dbReference type="InterPro" id="IPR036388">
    <property type="entry name" value="WH-like_DNA-bd_sf"/>
</dbReference>
<proteinExistence type="inferred from homology"/>
<evidence type="ECO:0000259" key="6">
    <source>
        <dbReference type="Pfam" id="PF08281"/>
    </source>
</evidence>
<reference evidence="7 8" key="1">
    <citation type="submission" date="2016-10" db="EMBL/GenBank/DDBJ databases">
        <authorList>
            <person name="de Groot N.N."/>
        </authorList>
    </citation>
    <scope>NUCLEOTIDE SEQUENCE [LARGE SCALE GENOMIC DNA]</scope>
    <source>
        <strain evidence="7 8">RK1</strain>
    </source>
</reference>
<keyword evidence="4" id="KW-0804">Transcription</keyword>
<dbReference type="InterPro" id="IPR013325">
    <property type="entry name" value="RNA_pol_sigma_r2"/>
</dbReference>
<keyword evidence="2" id="KW-0805">Transcription regulation</keyword>
<evidence type="ECO:0000256" key="3">
    <source>
        <dbReference type="ARBA" id="ARBA00023082"/>
    </source>
</evidence>
<dbReference type="PANTHER" id="PTHR43133:SF46">
    <property type="entry name" value="RNA POLYMERASE SIGMA-70 FACTOR ECF SUBFAMILY"/>
    <property type="match status" value="1"/>
</dbReference>
<dbReference type="STRING" id="1477437.SAMN05444682_102185"/>
<dbReference type="InterPro" id="IPR013324">
    <property type="entry name" value="RNA_pol_sigma_r3/r4-like"/>
</dbReference>
<feature type="domain" description="RNA polymerase sigma factor 70 region 4 type 2" evidence="6">
    <location>
        <begin position="120"/>
        <end position="172"/>
    </location>
</feature>
<dbReference type="GO" id="GO:0016987">
    <property type="term" value="F:sigma factor activity"/>
    <property type="evidence" value="ECO:0007669"/>
    <property type="project" value="UniProtKB-KW"/>
</dbReference>